<feature type="transmembrane region" description="Helical" evidence="2">
    <location>
        <begin position="158"/>
        <end position="181"/>
    </location>
</feature>
<dbReference type="Proteomes" id="UP000070544">
    <property type="component" value="Unassembled WGS sequence"/>
</dbReference>
<keyword evidence="2" id="KW-0472">Membrane</keyword>
<evidence type="ECO:0000256" key="1">
    <source>
        <dbReference type="SAM" id="MobiDB-lite"/>
    </source>
</evidence>
<keyword evidence="2" id="KW-1133">Transmembrane helix</keyword>
<name>A0A139AXK3_GONPJ</name>
<keyword evidence="2" id="KW-0812">Transmembrane</keyword>
<feature type="transmembrane region" description="Helical" evidence="2">
    <location>
        <begin position="201"/>
        <end position="223"/>
    </location>
</feature>
<keyword evidence="4" id="KW-1185">Reference proteome</keyword>
<organism evidence="3 4">
    <name type="scientific">Gonapodya prolifera (strain JEL478)</name>
    <name type="common">Monoblepharis prolifera</name>
    <dbReference type="NCBI Taxonomy" id="1344416"/>
    <lineage>
        <taxon>Eukaryota</taxon>
        <taxon>Fungi</taxon>
        <taxon>Fungi incertae sedis</taxon>
        <taxon>Chytridiomycota</taxon>
        <taxon>Chytridiomycota incertae sedis</taxon>
        <taxon>Monoblepharidomycetes</taxon>
        <taxon>Monoblepharidales</taxon>
        <taxon>Gonapodyaceae</taxon>
        <taxon>Gonapodya</taxon>
    </lineage>
</organism>
<evidence type="ECO:0000313" key="4">
    <source>
        <dbReference type="Proteomes" id="UP000070544"/>
    </source>
</evidence>
<dbReference type="EMBL" id="KQ965733">
    <property type="protein sequence ID" value="KXS21303.1"/>
    <property type="molecule type" value="Genomic_DNA"/>
</dbReference>
<feature type="region of interest" description="Disordered" evidence="1">
    <location>
        <begin position="123"/>
        <end position="142"/>
    </location>
</feature>
<feature type="compositionally biased region" description="Low complexity" evidence="1">
    <location>
        <begin position="123"/>
        <end position="139"/>
    </location>
</feature>
<evidence type="ECO:0000313" key="3">
    <source>
        <dbReference type="EMBL" id="KXS21303.1"/>
    </source>
</evidence>
<feature type="transmembrane region" description="Helical" evidence="2">
    <location>
        <begin position="18"/>
        <end position="37"/>
    </location>
</feature>
<dbReference type="AlphaFoldDB" id="A0A139AXK3"/>
<evidence type="ECO:0000256" key="2">
    <source>
        <dbReference type="SAM" id="Phobius"/>
    </source>
</evidence>
<proteinExistence type="predicted"/>
<sequence length="249" mass="26523">MYNAGPEPVTVWRLPNTLVGDTAVTTIVTCIITWLVGGQLTTLNVRRGVVKVAARPRALQQRWLDETVAWMVGPGWDFVAAWSARKGAVRLSDGKELEPGVARVEVSRSGATSDAQTLQVAGASSSSADSSSSTTAFSPPDSPLQPNNRFLTASLSRWPVYLLLVFLPTFPILTLILAFGLEPRYATWTARGGGVMAFGNWPLPAVYKGVAGGAIASFAGVVLDALVIERGRRVAGDYSKGQYTTDVPT</sequence>
<accession>A0A139AXK3</accession>
<protein>
    <submittedName>
        <fullName evidence="3">Uncharacterized protein</fullName>
    </submittedName>
</protein>
<reference evidence="3 4" key="1">
    <citation type="journal article" date="2015" name="Genome Biol. Evol.">
        <title>Phylogenomic analyses indicate that early fungi evolved digesting cell walls of algal ancestors of land plants.</title>
        <authorList>
            <person name="Chang Y."/>
            <person name="Wang S."/>
            <person name="Sekimoto S."/>
            <person name="Aerts A.L."/>
            <person name="Choi C."/>
            <person name="Clum A."/>
            <person name="LaButti K.M."/>
            <person name="Lindquist E.A."/>
            <person name="Yee Ngan C."/>
            <person name="Ohm R.A."/>
            <person name="Salamov A.A."/>
            <person name="Grigoriev I.V."/>
            <person name="Spatafora J.W."/>
            <person name="Berbee M.L."/>
        </authorList>
    </citation>
    <scope>NUCLEOTIDE SEQUENCE [LARGE SCALE GENOMIC DNA]</scope>
    <source>
        <strain evidence="3 4">JEL478</strain>
    </source>
</reference>
<gene>
    <name evidence="3" type="ORF">M427DRAFT_51540</name>
</gene>